<dbReference type="EMBL" id="CP063849">
    <property type="protein sequence ID" value="QOY86238.1"/>
    <property type="molecule type" value="Genomic_DNA"/>
</dbReference>
<keyword evidence="2" id="KW-0813">Transport</keyword>
<evidence type="ECO:0000313" key="6">
    <source>
        <dbReference type="EMBL" id="QOY86238.1"/>
    </source>
</evidence>
<dbReference type="AlphaFoldDB" id="A0A7S7NM93"/>
<keyword evidence="3" id="KW-0732">Signal</keyword>
<evidence type="ECO:0000256" key="3">
    <source>
        <dbReference type="SAM" id="SignalP"/>
    </source>
</evidence>
<dbReference type="GO" id="GO:0016020">
    <property type="term" value="C:membrane"/>
    <property type="evidence" value="ECO:0007669"/>
    <property type="project" value="InterPro"/>
</dbReference>
<feature type="chain" id="PRO_5032681327" evidence="3">
    <location>
        <begin position="26"/>
        <end position="388"/>
    </location>
</feature>
<protein>
    <submittedName>
        <fullName evidence="6">Efflux RND transporter periplasmic adaptor subunit</fullName>
    </submittedName>
</protein>
<dbReference type="GO" id="GO:0030313">
    <property type="term" value="C:cell envelope"/>
    <property type="evidence" value="ECO:0007669"/>
    <property type="project" value="TreeGrafter"/>
</dbReference>
<dbReference type="PANTHER" id="PTHR30097:SF4">
    <property type="entry name" value="SLR6042 PROTEIN"/>
    <property type="match status" value="1"/>
</dbReference>
<reference evidence="6 7" key="1">
    <citation type="submission" date="2020-10" db="EMBL/GenBank/DDBJ databases">
        <title>Complete genome sequence of Paludibaculum fermentans P105T, a facultatively anaerobic acidobacterium capable of dissimilatory Fe(III) reduction.</title>
        <authorList>
            <person name="Dedysh S.N."/>
            <person name="Beletsky A.V."/>
            <person name="Kulichevskaya I.S."/>
            <person name="Mardanov A.V."/>
            <person name="Ravin N.V."/>
        </authorList>
    </citation>
    <scope>NUCLEOTIDE SEQUENCE [LARGE SCALE GENOMIC DNA]</scope>
    <source>
        <strain evidence="6 7">P105</strain>
    </source>
</reference>
<accession>A0A7S7NM93</accession>
<comment type="similarity">
    <text evidence="1">Belongs to the membrane fusion protein (MFP) (TC 8.A.1) family.</text>
</comment>
<dbReference type="InterPro" id="IPR058647">
    <property type="entry name" value="BSH_CzcB-like"/>
</dbReference>
<feature type="signal peptide" evidence="3">
    <location>
        <begin position="1"/>
        <end position="25"/>
    </location>
</feature>
<gene>
    <name evidence="6" type="ORF">IRI77_25975</name>
</gene>
<dbReference type="PROSITE" id="PS51257">
    <property type="entry name" value="PROKAR_LIPOPROTEIN"/>
    <property type="match status" value="1"/>
</dbReference>
<keyword evidence="7" id="KW-1185">Reference proteome</keyword>
<dbReference type="PANTHER" id="PTHR30097">
    <property type="entry name" value="CATION EFFLUX SYSTEM PROTEIN CUSB"/>
    <property type="match status" value="1"/>
</dbReference>
<dbReference type="Pfam" id="PF25954">
    <property type="entry name" value="Beta-barrel_RND_2"/>
    <property type="match status" value="1"/>
</dbReference>
<evidence type="ECO:0000313" key="7">
    <source>
        <dbReference type="Proteomes" id="UP000593892"/>
    </source>
</evidence>
<dbReference type="Gene3D" id="2.40.420.20">
    <property type="match status" value="1"/>
</dbReference>
<dbReference type="FunFam" id="2.40.30.170:FF:000010">
    <property type="entry name" value="Efflux RND transporter periplasmic adaptor subunit"/>
    <property type="match status" value="1"/>
</dbReference>
<dbReference type="Gene3D" id="2.40.50.100">
    <property type="match status" value="1"/>
</dbReference>
<dbReference type="GO" id="GO:0022857">
    <property type="term" value="F:transmembrane transporter activity"/>
    <property type="evidence" value="ECO:0007669"/>
    <property type="project" value="InterPro"/>
</dbReference>
<name>A0A7S7NM93_PALFE</name>
<sequence>MKLAHRILLPACAVGALLLTGCKGAASVSEAKAKEAKPWDAMSIRVTADVARHIRTGKPQMSPVAAILDVAGRVEADENRIARVNSPVSGRIVDLEVVEGQTVKRGQVVAVIRSTELTSAQTEFLKAHSQRRLAEKAVDRAKRLLDAGVIGEAELQRREAELVQATAEVSSSRDQLAVLGMTEEALDKLQTSRTINSLFQVQATIDGTVLERKATIGQVVQDAEVVCVLSDLSKVWLVADLPEQSAGTIDVGKSVEAQIPALPGQTFHGKLTFVSATVNPETRTVRIRMDVPNPRGKLKPAMLATMLLKDESQKQMLVPSTAVVREGNQDHLYVEAAQGVFAMRPVQLAGEFEKSRVVVSGLTGDETIVLDGAFHLNNERKRLALQGE</sequence>
<dbReference type="Gene3D" id="1.10.287.470">
    <property type="entry name" value="Helix hairpin bin"/>
    <property type="match status" value="1"/>
</dbReference>
<feature type="domain" description="CusB-like beta-barrel" evidence="4">
    <location>
        <begin position="234"/>
        <end position="311"/>
    </location>
</feature>
<dbReference type="Proteomes" id="UP000593892">
    <property type="component" value="Chromosome"/>
</dbReference>
<dbReference type="InterPro" id="IPR006143">
    <property type="entry name" value="RND_pump_MFP"/>
</dbReference>
<organism evidence="6 7">
    <name type="scientific">Paludibaculum fermentans</name>
    <dbReference type="NCBI Taxonomy" id="1473598"/>
    <lineage>
        <taxon>Bacteria</taxon>
        <taxon>Pseudomonadati</taxon>
        <taxon>Acidobacteriota</taxon>
        <taxon>Terriglobia</taxon>
        <taxon>Bryobacterales</taxon>
        <taxon>Bryobacteraceae</taxon>
        <taxon>Paludibaculum</taxon>
    </lineage>
</organism>
<dbReference type="KEGG" id="pfer:IRI77_25975"/>
<dbReference type="NCBIfam" id="TIGR01730">
    <property type="entry name" value="RND_mfp"/>
    <property type="match status" value="1"/>
</dbReference>
<feature type="domain" description="CzcB-like barrel-sandwich hybrid" evidence="5">
    <location>
        <begin position="80"/>
        <end position="231"/>
    </location>
</feature>
<dbReference type="InterPro" id="IPR051909">
    <property type="entry name" value="MFP_Cation_Efflux"/>
</dbReference>
<dbReference type="GO" id="GO:0060003">
    <property type="term" value="P:copper ion export"/>
    <property type="evidence" value="ECO:0007669"/>
    <property type="project" value="TreeGrafter"/>
</dbReference>
<dbReference type="Gene3D" id="2.40.30.170">
    <property type="match status" value="1"/>
</dbReference>
<dbReference type="RefSeq" id="WP_194447907.1">
    <property type="nucleotide sequence ID" value="NZ_CP063849.1"/>
</dbReference>
<evidence type="ECO:0000259" key="4">
    <source>
        <dbReference type="Pfam" id="PF25954"/>
    </source>
</evidence>
<dbReference type="Pfam" id="PF25973">
    <property type="entry name" value="BSH_CzcB"/>
    <property type="match status" value="1"/>
</dbReference>
<dbReference type="GO" id="GO:0015679">
    <property type="term" value="P:plasma membrane copper ion transport"/>
    <property type="evidence" value="ECO:0007669"/>
    <property type="project" value="TreeGrafter"/>
</dbReference>
<evidence type="ECO:0000256" key="2">
    <source>
        <dbReference type="ARBA" id="ARBA00022448"/>
    </source>
</evidence>
<evidence type="ECO:0000259" key="5">
    <source>
        <dbReference type="Pfam" id="PF25973"/>
    </source>
</evidence>
<proteinExistence type="inferred from homology"/>
<evidence type="ECO:0000256" key="1">
    <source>
        <dbReference type="ARBA" id="ARBA00009477"/>
    </source>
</evidence>
<dbReference type="InterPro" id="IPR058792">
    <property type="entry name" value="Beta-barrel_RND_2"/>
</dbReference>
<dbReference type="SUPFAM" id="SSF111369">
    <property type="entry name" value="HlyD-like secretion proteins"/>
    <property type="match status" value="1"/>
</dbReference>